<evidence type="ECO:0000256" key="1">
    <source>
        <dbReference type="SAM" id="MobiDB-lite"/>
    </source>
</evidence>
<reference evidence="2 3" key="1">
    <citation type="journal article" date="2019" name="Int. J. Syst. Evol. Microbiol.">
        <title>The Global Catalogue of Microorganisms (GCM) 10K type strain sequencing project: providing services to taxonomists for standard genome sequencing and annotation.</title>
        <authorList>
            <consortium name="The Broad Institute Genomics Platform"/>
            <consortium name="The Broad Institute Genome Sequencing Center for Infectious Disease"/>
            <person name="Wu L."/>
            <person name="Ma J."/>
        </authorList>
    </citation>
    <scope>NUCLEOTIDE SEQUENCE [LARGE SCALE GENOMIC DNA]</scope>
    <source>
        <strain evidence="2 3">JCM 4524</strain>
    </source>
</reference>
<evidence type="ECO:0000313" key="2">
    <source>
        <dbReference type="EMBL" id="GAA2628887.1"/>
    </source>
</evidence>
<evidence type="ECO:0000313" key="3">
    <source>
        <dbReference type="Proteomes" id="UP001500151"/>
    </source>
</evidence>
<proteinExistence type="predicted"/>
<comment type="caution">
    <text evidence="2">The sequence shown here is derived from an EMBL/GenBank/DDBJ whole genome shotgun (WGS) entry which is preliminary data.</text>
</comment>
<keyword evidence="3" id="KW-1185">Reference proteome</keyword>
<name>A0ABN3QKT9_9ACTN</name>
<gene>
    <name evidence="2" type="ORF">GCM10010307_19200</name>
</gene>
<dbReference type="EMBL" id="BAAASJ010000021">
    <property type="protein sequence ID" value="GAA2628887.1"/>
    <property type="molecule type" value="Genomic_DNA"/>
</dbReference>
<organism evidence="2 3">
    <name type="scientific">Streptomyces vastus</name>
    <dbReference type="NCBI Taxonomy" id="285451"/>
    <lineage>
        <taxon>Bacteria</taxon>
        <taxon>Bacillati</taxon>
        <taxon>Actinomycetota</taxon>
        <taxon>Actinomycetes</taxon>
        <taxon>Kitasatosporales</taxon>
        <taxon>Streptomycetaceae</taxon>
        <taxon>Streptomyces</taxon>
    </lineage>
</organism>
<protein>
    <submittedName>
        <fullName evidence="2">Uncharacterized protein</fullName>
    </submittedName>
</protein>
<sequence length="70" mass="7156">MRYGPTCRGSLLSNGCAMGPPDPAGGSRPPDVCPVHDVRQAQNTHLTVRSDAGGVRGGSTARGTPLLLKS</sequence>
<accession>A0ABN3QKT9</accession>
<feature type="region of interest" description="Disordered" evidence="1">
    <location>
        <begin position="50"/>
        <end position="70"/>
    </location>
</feature>
<dbReference type="Proteomes" id="UP001500151">
    <property type="component" value="Unassembled WGS sequence"/>
</dbReference>